<dbReference type="AlphaFoldDB" id="A0AAP0MW60"/>
<evidence type="ECO:0000313" key="2">
    <source>
        <dbReference type="Proteomes" id="UP001428341"/>
    </source>
</evidence>
<accession>A0AAP0MW60</accession>
<evidence type="ECO:0000313" key="1">
    <source>
        <dbReference type="EMBL" id="KAK9222589.1"/>
    </source>
</evidence>
<comment type="caution">
    <text evidence="1">The sequence shown here is derived from an EMBL/GenBank/DDBJ whole genome shotgun (WGS) entry which is preliminary data.</text>
</comment>
<keyword evidence="2" id="KW-1185">Reference proteome</keyword>
<proteinExistence type="predicted"/>
<name>A0AAP0MW60_9ROSI</name>
<dbReference type="Proteomes" id="UP001428341">
    <property type="component" value="Unassembled WGS sequence"/>
</dbReference>
<reference evidence="1 2" key="1">
    <citation type="submission" date="2024-05" db="EMBL/GenBank/DDBJ databases">
        <title>Haplotype-resolved chromosome-level genome assembly of Huyou (Citrus changshanensis).</title>
        <authorList>
            <person name="Miao C."/>
            <person name="Chen W."/>
            <person name="Wu Y."/>
            <person name="Wang L."/>
            <person name="Zhao S."/>
            <person name="Grierson D."/>
            <person name="Xu C."/>
            <person name="Chen K."/>
        </authorList>
    </citation>
    <scope>NUCLEOTIDE SEQUENCE [LARGE SCALE GENOMIC DNA]</scope>
    <source>
        <strain evidence="1">01-14</strain>
        <tissue evidence="1">Leaf</tissue>
    </source>
</reference>
<sequence>MATNYKEWIARYDNNTKTKIQCWKKRIGTAESKLKLASLGPLFYLDQVLRSETFTCLKDTLRSSFFYVPIHGKAY</sequence>
<gene>
    <name evidence="1" type="ORF">WN944_011025</name>
</gene>
<dbReference type="EMBL" id="JBCGBO010000002">
    <property type="protein sequence ID" value="KAK9222589.1"/>
    <property type="molecule type" value="Genomic_DNA"/>
</dbReference>
<organism evidence="1 2">
    <name type="scientific">Citrus x changshan-huyou</name>
    <dbReference type="NCBI Taxonomy" id="2935761"/>
    <lineage>
        <taxon>Eukaryota</taxon>
        <taxon>Viridiplantae</taxon>
        <taxon>Streptophyta</taxon>
        <taxon>Embryophyta</taxon>
        <taxon>Tracheophyta</taxon>
        <taxon>Spermatophyta</taxon>
        <taxon>Magnoliopsida</taxon>
        <taxon>eudicotyledons</taxon>
        <taxon>Gunneridae</taxon>
        <taxon>Pentapetalae</taxon>
        <taxon>rosids</taxon>
        <taxon>malvids</taxon>
        <taxon>Sapindales</taxon>
        <taxon>Rutaceae</taxon>
        <taxon>Aurantioideae</taxon>
        <taxon>Citrus</taxon>
    </lineage>
</organism>
<protein>
    <submittedName>
        <fullName evidence="1">Uncharacterized protein</fullName>
    </submittedName>
</protein>